<reference evidence="1" key="1">
    <citation type="journal article" date="2015" name="Proc. Natl. Acad. Sci. U.S.A.">
        <title>Networks of energetic and metabolic interactions define dynamics in microbial communities.</title>
        <authorList>
            <person name="Embree M."/>
            <person name="Liu J.K."/>
            <person name="Al-Bassam M.M."/>
            <person name="Zengler K."/>
        </authorList>
    </citation>
    <scope>NUCLEOTIDE SEQUENCE</scope>
</reference>
<sequence length="242" mass="28022">MTLELIEPVKSILSEVEAATGKPLKFVEKDELNTFAAVKIARKAMPTHVIFYRTQHDAIINHLVAHECGHILRMFSVPEEKRLIPAKPKDARAMLQEIEGDLNRISKLIPMQELIQVVGMWTNGLVRQLTNYPPDIMIEKWIYDDYPELRPYQLRSLERQNQQALKGISRKVQMTTPTKIYDSSNIMNYVFFNFLGSHIKADLARPYRNTPSSKKGKQLLKLTEKDYVNSYEGDMAMIDRWA</sequence>
<proteinExistence type="predicted"/>
<dbReference type="AlphaFoldDB" id="A0A0W8FAQ8"/>
<organism evidence="1">
    <name type="scientific">hydrocarbon metagenome</name>
    <dbReference type="NCBI Taxonomy" id="938273"/>
    <lineage>
        <taxon>unclassified sequences</taxon>
        <taxon>metagenomes</taxon>
        <taxon>ecological metagenomes</taxon>
    </lineage>
</organism>
<evidence type="ECO:0000313" key="1">
    <source>
        <dbReference type="EMBL" id="KUG17980.1"/>
    </source>
</evidence>
<name>A0A0W8FAQ8_9ZZZZ</name>
<comment type="caution">
    <text evidence="1">The sequence shown here is derived from an EMBL/GenBank/DDBJ whole genome shotgun (WGS) entry which is preliminary data.</text>
</comment>
<gene>
    <name evidence="1" type="ORF">ASZ90_012332</name>
</gene>
<accession>A0A0W8FAQ8</accession>
<dbReference type="EMBL" id="LNQE01001408">
    <property type="protein sequence ID" value="KUG17980.1"/>
    <property type="molecule type" value="Genomic_DNA"/>
</dbReference>
<protein>
    <submittedName>
        <fullName evidence="1">Uncharacterized protein</fullName>
    </submittedName>
</protein>